<dbReference type="Proteomes" id="UP000615760">
    <property type="component" value="Unassembled WGS sequence"/>
</dbReference>
<gene>
    <name evidence="4" type="ORF">GCM10007424_19780</name>
</gene>
<evidence type="ECO:0000256" key="1">
    <source>
        <dbReference type="ARBA" id="ARBA00023125"/>
    </source>
</evidence>
<dbReference type="InterPro" id="IPR050624">
    <property type="entry name" value="HTH-type_Tx_Regulator"/>
</dbReference>
<comment type="caution">
    <text evidence="4">The sequence shown here is derived from an EMBL/GenBank/DDBJ whole genome shotgun (WGS) entry which is preliminary data.</text>
</comment>
<sequence>MKEAIVDKATEMFLNLGFKSVTMDDIANEMGISKKTIYKYFCNKNTLVKASVDSIFGKVCSGIDGIKNLDKNSIEEIFMIRGFMMQQLKHETTAPIYQLQKFFPKAFSCLRKNQFEKVHSSMIDNLQKGIDNKIYRADIDIEFISRMYFTGLTGIKDNYVFPAEIFTAANLTKQFLEYHLRAIATPKGVEILESILKNEDL</sequence>
<evidence type="ECO:0000259" key="3">
    <source>
        <dbReference type="PROSITE" id="PS50977"/>
    </source>
</evidence>
<evidence type="ECO:0000313" key="5">
    <source>
        <dbReference type="Proteomes" id="UP000615760"/>
    </source>
</evidence>
<proteinExistence type="predicted"/>
<feature type="DNA-binding region" description="H-T-H motif" evidence="2">
    <location>
        <begin position="22"/>
        <end position="41"/>
    </location>
</feature>
<keyword evidence="1 2" id="KW-0238">DNA-binding</keyword>
<accession>A0ABQ1JYV4</accession>
<dbReference type="PROSITE" id="PS50977">
    <property type="entry name" value="HTH_TETR_2"/>
    <property type="match status" value="1"/>
</dbReference>
<dbReference type="InterPro" id="IPR009057">
    <property type="entry name" value="Homeodomain-like_sf"/>
</dbReference>
<feature type="domain" description="HTH tetR-type" evidence="3">
    <location>
        <begin position="1"/>
        <end position="59"/>
    </location>
</feature>
<dbReference type="EMBL" id="BMJE01000004">
    <property type="protein sequence ID" value="GGB79649.1"/>
    <property type="molecule type" value="Genomic_DNA"/>
</dbReference>
<reference evidence="5" key="1">
    <citation type="journal article" date="2019" name="Int. J. Syst. Evol. Microbiol.">
        <title>The Global Catalogue of Microorganisms (GCM) 10K type strain sequencing project: providing services to taxonomists for standard genome sequencing and annotation.</title>
        <authorList>
            <consortium name="The Broad Institute Genomics Platform"/>
            <consortium name="The Broad Institute Genome Sequencing Center for Infectious Disease"/>
            <person name="Wu L."/>
            <person name="Ma J."/>
        </authorList>
    </citation>
    <scope>NUCLEOTIDE SEQUENCE [LARGE SCALE GENOMIC DNA]</scope>
    <source>
        <strain evidence="5">CGMCC 1.15461</strain>
    </source>
</reference>
<dbReference type="Gene3D" id="1.10.10.60">
    <property type="entry name" value="Homeodomain-like"/>
    <property type="match status" value="1"/>
</dbReference>
<dbReference type="InterPro" id="IPR036271">
    <property type="entry name" value="Tet_transcr_reg_TetR-rel_C_sf"/>
</dbReference>
<keyword evidence="5" id="KW-1185">Reference proteome</keyword>
<dbReference type="InterPro" id="IPR001647">
    <property type="entry name" value="HTH_TetR"/>
</dbReference>
<dbReference type="PRINTS" id="PR00455">
    <property type="entry name" value="HTHTETR"/>
</dbReference>
<name>A0ABQ1JYV4_9FLAO</name>
<dbReference type="PANTHER" id="PTHR43479">
    <property type="entry name" value="ACREF/ENVCD OPERON REPRESSOR-RELATED"/>
    <property type="match status" value="1"/>
</dbReference>
<dbReference type="PANTHER" id="PTHR43479:SF11">
    <property type="entry name" value="ACREF_ENVCD OPERON REPRESSOR-RELATED"/>
    <property type="match status" value="1"/>
</dbReference>
<protein>
    <submittedName>
        <fullName evidence="4">TetR family transcriptional regulator</fullName>
    </submittedName>
</protein>
<dbReference type="Pfam" id="PF00440">
    <property type="entry name" value="TetR_N"/>
    <property type="match status" value="1"/>
</dbReference>
<evidence type="ECO:0000256" key="2">
    <source>
        <dbReference type="PROSITE-ProRule" id="PRU00335"/>
    </source>
</evidence>
<evidence type="ECO:0000313" key="4">
    <source>
        <dbReference type="EMBL" id="GGB79649.1"/>
    </source>
</evidence>
<dbReference type="RefSeq" id="WP_188621119.1">
    <property type="nucleotide sequence ID" value="NZ_BMJE01000004.1"/>
</dbReference>
<dbReference type="SUPFAM" id="SSF48498">
    <property type="entry name" value="Tetracyclin repressor-like, C-terminal domain"/>
    <property type="match status" value="1"/>
</dbReference>
<dbReference type="SUPFAM" id="SSF46689">
    <property type="entry name" value="Homeodomain-like"/>
    <property type="match status" value="1"/>
</dbReference>
<organism evidence="4 5">
    <name type="scientific">Flavobacterium suaedae</name>
    <dbReference type="NCBI Taxonomy" id="1767027"/>
    <lineage>
        <taxon>Bacteria</taxon>
        <taxon>Pseudomonadati</taxon>
        <taxon>Bacteroidota</taxon>
        <taxon>Flavobacteriia</taxon>
        <taxon>Flavobacteriales</taxon>
        <taxon>Flavobacteriaceae</taxon>
        <taxon>Flavobacterium</taxon>
    </lineage>
</organism>
<dbReference type="Gene3D" id="1.10.357.10">
    <property type="entry name" value="Tetracycline Repressor, domain 2"/>
    <property type="match status" value="1"/>
</dbReference>